<dbReference type="AlphaFoldDB" id="A0A9P6DJV4"/>
<gene>
    <name evidence="1" type="ORF">BS47DRAFT_1274895</name>
</gene>
<protein>
    <submittedName>
        <fullName evidence="1">Uncharacterized protein</fullName>
    </submittedName>
</protein>
<keyword evidence="2" id="KW-1185">Reference proteome</keyword>
<evidence type="ECO:0000313" key="2">
    <source>
        <dbReference type="Proteomes" id="UP000886523"/>
    </source>
</evidence>
<dbReference type="Pfam" id="PF18759">
    <property type="entry name" value="Plavaka"/>
    <property type="match status" value="1"/>
</dbReference>
<organism evidence="1 2">
    <name type="scientific">Hydnum rufescens UP504</name>
    <dbReference type="NCBI Taxonomy" id="1448309"/>
    <lineage>
        <taxon>Eukaryota</taxon>
        <taxon>Fungi</taxon>
        <taxon>Dikarya</taxon>
        <taxon>Basidiomycota</taxon>
        <taxon>Agaricomycotina</taxon>
        <taxon>Agaricomycetes</taxon>
        <taxon>Cantharellales</taxon>
        <taxon>Hydnaceae</taxon>
        <taxon>Hydnum</taxon>
    </lineage>
</organism>
<comment type="caution">
    <text evidence="1">The sequence shown here is derived from an EMBL/GenBank/DDBJ whole genome shotgun (WGS) entry which is preliminary data.</text>
</comment>
<evidence type="ECO:0000313" key="1">
    <source>
        <dbReference type="EMBL" id="KAF9504802.1"/>
    </source>
</evidence>
<dbReference type="EMBL" id="MU129194">
    <property type="protein sequence ID" value="KAF9504802.1"/>
    <property type="molecule type" value="Genomic_DNA"/>
</dbReference>
<feature type="non-terminal residue" evidence="1">
    <location>
        <position position="1"/>
    </location>
</feature>
<dbReference type="Proteomes" id="UP000886523">
    <property type="component" value="Unassembled WGS sequence"/>
</dbReference>
<accession>A0A9P6DJV4</accession>
<feature type="non-terminal residue" evidence="1">
    <location>
        <position position="148"/>
    </location>
</feature>
<reference evidence="1" key="1">
    <citation type="journal article" date="2020" name="Nat. Commun.">
        <title>Large-scale genome sequencing of mycorrhizal fungi provides insights into the early evolution of symbiotic traits.</title>
        <authorList>
            <person name="Miyauchi S."/>
            <person name="Kiss E."/>
            <person name="Kuo A."/>
            <person name="Drula E."/>
            <person name="Kohler A."/>
            <person name="Sanchez-Garcia M."/>
            <person name="Morin E."/>
            <person name="Andreopoulos B."/>
            <person name="Barry K.W."/>
            <person name="Bonito G."/>
            <person name="Buee M."/>
            <person name="Carver A."/>
            <person name="Chen C."/>
            <person name="Cichocki N."/>
            <person name="Clum A."/>
            <person name="Culley D."/>
            <person name="Crous P.W."/>
            <person name="Fauchery L."/>
            <person name="Girlanda M."/>
            <person name="Hayes R.D."/>
            <person name="Keri Z."/>
            <person name="LaButti K."/>
            <person name="Lipzen A."/>
            <person name="Lombard V."/>
            <person name="Magnuson J."/>
            <person name="Maillard F."/>
            <person name="Murat C."/>
            <person name="Nolan M."/>
            <person name="Ohm R.A."/>
            <person name="Pangilinan J."/>
            <person name="Pereira M.F."/>
            <person name="Perotto S."/>
            <person name="Peter M."/>
            <person name="Pfister S."/>
            <person name="Riley R."/>
            <person name="Sitrit Y."/>
            <person name="Stielow J.B."/>
            <person name="Szollosi G."/>
            <person name="Zifcakova L."/>
            <person name="Stursova M."/>
            <person name="Spatafora J.W."/>
            <person name="Tedersoo L."/>
            <person name="Vaario L.M."/>
            <person name="Yamada A."/>
            <person name="Yan M."/>
            <person name="Wang P."/>
            <person name="Xu J."/>
            <person name="Bruns T."/>
            <person name="Baldrian P."/>
            <person name="Vilgalys R."/>
            <person name="Dunand C."/>
            <person name="Henrissat B."/>
            <person name="Grigoriev I.V."/>
            <person name="Hibbett D."/>
            <person name="Nagy L.G."/>
            <person name="Martin F.M."/>
        </authorList>
    </citation>
    <scope>NUCLEOTIDE SEQUENCE</scope>
    <source>
        <strain evidence="1">UP504</strain>
    </source>
</reference>
<name>A0A9P6DJV4_9AGAM</name>
<sequence length="148" mass="16230">QAKLPEGATLQAIVIASDETHLTNYSGDKTMHAVYITLGNIHSDVRRKPTFGAWMLLAKLPTSRFANTTFDSSGTKAEALCMPGILKQQLFHESLKIVLAPLSVSHRHLTKALGPDGYMRHTFPVLMGWIADLKEQLVIAGVTQYACP</sequence>
<proteinExistence type="predicted"/>
<dbReference type="InterPro" id="IPR041078">
    <property type="entry name" value="Plavaka"/>
</dbReference>
<dbReference type="OrthoDB" id="2418900at2759"/>